<dbReference type="InterPro" id="IPR035466">
    <property type="entry name" value="GlmS/AgaS_SIS"/>
</dbReference>
<evidence type="ECO:0000256" key="8">
    <source>
        <dbReference type="ARBA" id="ARBA00022737"/>
    </source>
</evidence>
<organism evidence="13 14">
    <name type="scientific">Vibrio gigantis</name>
    <dbReference type="NCBI Taxonomy" id="296199"/>
    <lineage>
        <taxon>Bacteria</taxon>
        <taxon>Pseudomonadati</taxon>
        <taxon>Pseudomonadota</taxon>
        <taxon>Gammaproteobacteria</taxon>
        <taxon>Vibrionales</taxon>
        <taxon>Vibrionaceae</taxon>
        <taxon>Vibrio</taxon>
    </lineage>
</organism>
<dbReference type="SUPFAM" id="SSF53697">
    <property type="entry name" value="SIS domain"/>
    <property type="match status" value="1"/>
</dbReference>
<dbReference type="InterPro" id="IPR017932">
    <property type="entry name" value="GATase_2_dom"/>
</dbReference>
<feature type="initiator methionine" description="Removed" evidence="10">
    <location>
        <position position="1"/>
    </location>
</feature>
<dbReference type="InterPro" id="IPR047084">
    <property type="entry name" value="GFAT_N"/>
</dbReference>
<evidence type="ECO:0000256" key="1">
    <source>
        <dbReference type="ARBA" id="ARBA00001031"/>
    </source>
</evidence>
<evidence type="ECO:0000256" key="10">
    <source>
        <dbReference type="HAMAP-Rule" id="MF_00164"/>
    </source>
</evidence>
<comment type="catalytic activity">
    <reaction evidence="1 10">
        <text>D-fructose 6-phosphate + L-glutamine = D-glucosamine 6-phosphate + L-glutamate</text>
        <dbReference type="Rhea" id="RHEA:13237"/>
        <dbReference type="ChEBI" id="CHEBI:29985"/>
        <dbReference type="ChEBI" id="CHEBI:58359"/>
        <dbReference type="ChEBI" id="CHEBI:58725"/>
        <dbReference type="ChEBI" id="CHEBI:61527"/>
        <dbReference type="EC" id="2.6.1.16"/>
    </reaction>
</comment>
<evidence type="ECO:0000256" key="4">
    <source>
        <dbReference type="ARBA" id="ARBA00016090"/>
    </source>
</evidence>
<dbReference type="InterPro" id="IPR029055">
    <property type="entry name" value="Ntn_hydrolases_N"/>
</dbReference>
<dbReference type="PROSITE" id="PS51278">
    <property type="entry name" value="GATASE_TYPE_2"/>
    <property type="match status" value="1"/>
</dbReference>
<dbReference type="Pfam" id="PF13522">
    <property type="entry name" value="GATase_6"/>
    <property type="match status" value="1"/>
</dbReference>
<dbReference type="CDD" id="cd05009">
    <property type="entry name" value="SIS_GlmS_GlmD_2"/>
    <property type="match status" value="1"/>
</dbReference>
<dbReference type="HAMAP" id="MF_00164">
    <property type="entry name" value="GlmS"/>
    <property type="match status" value="1"/>
</dbReference>
<dbReference type="RefSeq" id="WP_086716047.1">
    <property type="nucleotide sequence ID" value="NZ_AP025492.1"/>
</dbReference>
<dbReference type="NCBIfam" id="TIGR01135">
    <property type="entry name" value="glmS"/>
    <property type="match status" value="1"/>
</dbReference>
<dbReference type="FunFam" id="3.40.50.10490:FF:000002">
    <property type="entry name" value="Glutamine--fructose-6-phosphate aminotransferase [isomerizing]"/>
    <property type="match status" value="1"/>
</dbReference>
<proteinExistence type="inferred from homology"/>
<dbReference type="FunFam" id="3.40.50.10490:FF:000001">
    <property type="entry name" value="Glutamine--fructose-6-phosphate aminotransferase [isomerizing]"/>
    <property type="match status" value="1"/>
</dbReference>
<evidence type="ECO:0000313" key="14">
    <source>
        <dbReference type="Proteomes" id="UP000322521"/>
    </source>
</evidence>
<keyword evidence="7 10" id="KW-0808">Transferase</keyword>
<evidence type="ECO:0000256" key="2">
    <source>
        <dbReference type="ARBA" id="ARBA00004496"/>
    </source>
</evidence>
<dbReference type="EC" id="2.6.1.16" evidence="3 10"/>
<dbReference type="Gene3D" id="3.40.50.10490">
    <property type="entry name" value="Glucose-6-phosphate isomerase like protein, domain 1"/>
    <property type="match status" value="2"/>
</dbReference>
<evidence type="ECO:0000256" key="6">
    <source>
        <dbReference type="ARBA" id="ARBA00022576"/>
    </source>
</evidence>
<keyword evidence="14" id="KW-1185">Reference proteome</keyword>
<dbReference type="InterPro" id="IPR035490">
    <property type="entry name" value="GlmS/FrlB_SIS"/>
</dbReference>
<evidence type="ECO:0000313" key="13">
    <source>
        <dbReference type="EMBL" id="KAA8664594.1"/>
    </source>
</evidence>
<dbReference type="GO" id="GO:0046349">
    <property type="term" value="P:amino sugar biosynthetic process"/>
    <property type="evidence" value="ECO:0007669"/>
    <property type="project" value="UniProtKB-ARBA"/>
</dbReference>
<comment type="subunit">
    <text evidence="10">Homodimer.</text>
</comment>
<keyword evidence="5 10" id="KW-0963">Cytoplasm</keyword>
<dbReference type="PANTHER" id="PTHR10937:SF0">
    <property type="entry name" value="GLUTAMINE--FRUCTOSE-6-PHOSPHATE TRANSAMINASE (ISOMERIZING)"/>
    <property type="match status" value="1"/>
</dbReference>
<dbReference type="FunFam" id="3.60.20.10:FF:000006">
    <property type="entry name" value="Glutamine--fructose-6-phosphate aminotransferase [isomerizing]"/>
    <property type="match status" value="1"/>
</dbReference>
<keyword evidence="8" id="KW-0677">Repeat</keyword>
<dbReference type="EMBL" id="VXJS01000027">
    <property type="protein sequence ID" value="KAA8664594.1"/>
    <property type="molecule type" value="Genomic_DNA"/>
</dbReference>
<sequence>MCGIVGAVAQRDVAEILVEGLRRLEYRGYDSAGVAVVDTESNLTRVRRLGKVQELADAVEEQQVIGGTGIAHTRWATHGEPSEANAHPHMSGDIAVVHNGIIENHEALRAMLQERGYVFTSQTDTEVIAHLVEWELRTSDSLVEALQKTAKQLDGAYGTVVVDRKDPSRIVVARSGSPIVIGFGVGENFLASDQLALLSVTRRFMYLEEGDVAEVTRRDVTVFDVAGERVEREIVESNAEHDAGDKGKYRHFMQKEIFEQPTALINTMEGRISDTSVITNAIGVKAEEILSKVEHVQIIACGTSYNSGMAARYWFESLAGVSCDVEIASEFRYRDFVVRPNSLLVTLSQSGETADTLAALRLAKEKGYMSAMTICNVAGSSLVRESDFAFMTRAGTEIGVASTKAFTTQLAAMLMMVTSIGRLQGRIDEAKETEIVQALHQLPTDIEKALAFDKEIEALATDFADKHHTLFLGRGEYYPIAMEASLKLKEISYIHAEAYAAGELKHGPLALIDADMPVVVIAPSNDLLEKLKSNVEEVRARGGLLYVFADQDAGFESDENMKIIKMPHVNEVTAPIYYTVPMQLLSYHVALIKGTDVDQPRNLAKAVTVE</sequence>
<dbReference type="Proteomes" id="UP000322521">
    <property type="component" value="Unassembled WGS sequence"/>
</dbReference>
<dbReference type="AlphaFoldDB" id="A0A5M9N640"/>
<dbReference type="InterPro" id="IPR005855">
    <property type="entry name" value="GFAT"/>
</dbReference>
<dbReference type="GO" id="GO:0097367">
    <property type="term" value="F:carbohydrate derivative binding"/>
    <property type="evidence" value="ECO:0007669"/>
    <property type="project" value="InterPro"/>
</dbReference>
<dbReference type="Gene3D" id="3.60.20.10">
    <property type="entry name" value="Glutamine Phosphoribosylpyrophosphate, subunit 1, domain 1"/>
    <property type="match status" value="1"/>
</dbReference>
<name>A0A5M9N640_9VIBR</name>
<feature type="active site" description="For Fru-6P isomerization activity" evidence="10">
    <location>
        <position position="605"/>
    </location>
</feature>
<dbReference type="Pfam" id="PF01380">
    <property type="entry name" value="SIS"/>
    <property type="match status" value="2"/>
</dbReference>
<evidence type="ECO:0000259" key="12">
    <source>
        <dbReference type="PROSITE" id="PS51464"/>
    </source>
</evidence>
<dbReference type="InterPro" id="IPR046348">
    <property type="entry name" value="SIS_dom_sf"/>
</dbReference>
<dbReference type="CDD" id="cd00714">
    <property type="entry name" value="GFAT"/>
    <property type="match status" value="1"/>
</dbReference>
<accession>A0A5M9N640</accession>
<dbReference type="InterPro" id="IPR001347">
    <property type="entry name" value="SIS_dom"/>
</dbReference>
<evidence type="ECO:0000256" key="5">
    <source>
        <dbReference type="ARBA" id="ARBA00022490"/>
    </source>
</evidence>
<evidence type="ECO:0000256" key="7">
    <source>
        <dbReference type="ARBA" id="ARBA00022679"/>
    </source>
</evidence>
<keyword evidence="6 10" id="KW-0032">Aminotransferase</keyword>
<reference evidence="13 14" key="1">
    <citation type="submission" date="2019-09" db="EMBL/GenBank/DDBJ databases">
        <title>Draft genome sequence of various Type strains from the CCUG.</title>
        <authorList>
            <person name="Pineiro-Iglesias B."/>
            <person name="Tunovic T."/>
            <person name="Unosson C."/>
            <person name="Inganas E."/>
            <person name="Ohlen M."/>
            <person name="Cardew S."/>
            <person name="Jensie-Markopoulos S."/>
            <person name="Salva-Serra F."/>
            <person name="Jaen-Luchoro D."/>
            <person name="Karlsson R."/>
            <person name="Svensson-Stadler L."/>
            <person name="Chun J."/>
            <person name="Moore E."/>
        </authorList>
    </citation>
    <scope>NUCLEOTIDE SEQUENCE [LARGE SCALE GENOMIC DNA]</scope>
    <source>
        <strain evidence="13 14">CCUG 56969T</strain>
    </source>
</reference>
<keyword evidence="9" id="KW-0315">Glutamine amidotransferase</keyword>
<dbReference type="GO" id="GO:0006047">
    <property type="term" value="P:UDP-N-acetylglucosamine metabolic process"/>
    <property type="evidence" value="ECO:0007669"/>
    <property type="project" value="TreeGrafter"/>
</dbReference>
<dbReference type="GO" id="GO:0004360">
    <property type="term" value="F:glutamine-fructose-6-phosphate transaminase (isomerizing) activity"/>
    <property type="evidence" value="ECO:0007669"/>
    <property type="project" value="UniProtKB-UniRule"/>
</dbReference>
<dbReference type="SUPFAM" id="SSF56235">
    <property type="entry name" value="N-terminal nucleophile aminohydrolases (Ntn hydrolases)"/>
    <property type="match status" value="1"/>
</dbReference>
<dbReference type="PANTHER" id="PTHR10937">
    <property type="entry name" value="GLUCOSAMINE--FRUCTOSE-6-PHOSPHATE AMINOTRANSFERASE, ISOMERIZING"/>
    <property type="match status" value="1"/>
</dbReference>
<dbReference type="GO" id="GO:0006487">
    <property type="term" value="P:protein N-linked glycosylation"/>
    <property type="evidence" value="ECO:0007669"/>
    <property type="project" value="TreeGrafter"/>
</dbReference>
<feature type="domain" description="Glutamine amidotransferase type-2" evidence="11">
    <location>
        <begin position="2"/>
        <end position="218"/>
    </location>
</feature>
<comment type="function">
    <text evidence="10">Catalyzes the first step in hexosamine metabolism, converting fructose-6P into glucosamine-6P using glutamine as a nitrogen source.</text>
</comment>
<dbReference type="NCBIfam" id="NF001484">
    <property type="entry name" value="PRK00331.1"/>
    <property type="match status" value="1"/>
</dbReference>
<comment type="caution">
    <text evidence="13">The sequence shown here is derived from an EMBL/GenBank/DDBJ whole genome shotgun (WGS) entry which is preliminary data.</text>
</comment>
<dbReference type="GO" id="GO:0005829">
    <property type="term" value="C:cytosol"/>
    <property type="evidence" value="ECO:0007669"/>
    <property type="project" value="TreeGrafter"/>
</dbReference>
<comment type="subcellular location">
    <subcellularLocation>
        <location evidence="2 10">Cytoplasm</location>
    </subcellularLocation>
</comment>
<dbReference type="OrthoDB" id="9761808at2"/>
<evidence type="ECO:0000256" key="3">
    <source>
        <dbReference type="ARBA" id="ARBA00012916"/>
    </source>
</evidence>
<feature type="domain" description="SIS" evidence="12">
    <location>
        <begin position="459"/>
        <end position="600"/>
    </location>
</feature>
<feature type="active site" description="Nucleophile; for GATase activity" evidence="10">
    <location>
        <position position="2"/>
    </location>
</feature>
<evidence type="ECO:0000256" key="9">
    <source>
        <dbReference type="ARBA" id="ARBA00022962"/>
    </source>
</evidence>
<gene>
    <name evidence="10 13" type="primary">glmS</name>
    <name evidence="13" type="ORF">F4W18_25240</name>
</gene>
<protein>
    <recommendedName>
        <fullName evidence="4 10">Glutamine--fructose-6-phosphate aminotransferase [isomerizing]</fullName>
        <ecNumber evidence="3 10">2.6.1.16</ecNumber>
    </recommendedName>
    <alternativeName>
        <fullName evidence="10">D-fructose-6-phosphate amidotransferase</fullName>
    </alternativeName>
    <alternativeName>
        <fullName evidence="10">GFAT</fullName>
    </alternativeName>
    <alternativeName>
        <fullName evidence="10">Glucosamine-6-phosphate synthase</fullName>
    </alternativeName>
    <alternativeName>
        <fullName evidence="10">Hexosephosphate aminotransferase</fullName>
    </alternativeName>
    <alternativeName>
        <fullName evidence="10">L-glutamine--D-fructose-6-phosphate amidotransferase</fullName>
    </alternativeName>
</protein>
<dbReference type="GO" id="GO:0005975">
    <property type="term" value="P:carbohydrate metabolic process"/>
    <property type="evidence" value="ECO:0007669"/>
    <property type="project" value="UniProtKB-UniRule"/>
</dbReference>
<evidence type="ECO:0000259" key="11">
    <source>
        <dbReference type="PROSITE" id="PS51278"/>
    </source>
</evidence>
<dbReference type="GO" id="GO:0006002">
    <property type="term" value="P:fructose 6-phosphate metabolic process"/>
    <property type="evidence" value="ECO:0007669"/>
    <property type="project" value="TreeGrafter"/>
</dbReference>
<feature type="domain" description="SIS" evidence="12">
    <location>
        <begin position="286"/>
        <end position="426"/>
    </location>
</feature>
<dbReference type="CDD" id="cd05008">
    <property type="entry name" value="SIS_GlmS_GlmD_1"/>
    <property type="match status" value="1"/>
</dbReference>
<dbReference type="PROSITE" id="PS51464">
    <property type="entry name" value="SIS"/>
    <property type="match status" value="2"/>
</dbReference>